<dbReference type="GO" id="GO:0006779">
    <property type="term" value="P:porphyrin-containing compound biosynthetic process"/>
    <property type="evidence" value="ECO:0007669"/>
    <property type="project" value="InterPro"/>
</dbReference>
<dbReference type="eggNOG" id="COG0635">
    <property type="taxonomic scope" value="Bacteria"/>
</dbReference>
<dbReference type="PROSITE" id="PS51918">
    <property type="entry name" value="RADICAL_SAM"/>
    <property type="match status" value="1"/>
</dbReference>
<dbReference type="SUPFAM" id="SSF102114">
    <property type="entry name" value="Radical SAM enzymes"/>
    <property type="match status" value="1"/>
</dbReference>
<dbReference type="EMBL" id="DF820471">
    <property type="protein sequence ID" value="GAK60006.1"/>
    <property type="molecule type" value="Genomic_DNA"/>
</dbReference>
<keyword evidence="5 9" id="KW-0479">Metal-binding</keyword>
<evidence type="ECO:0000313" key="11">
    <source>
        <dbReference type="EMBL" id="GAK60006.1"/>
    </source>
</evidence>
<dbReference type="GO" id="GO:0004109">
    <property type="term" value="F:coproporphyrinogen oxidase activity"/>
    <property type="evidence" value="ECO:0007669"/>
    <property type="project" value="InterPro"/>
</dbReference>
<dbReference type="Gene3D" id="3.20.20.70">
    <property type="entry name" value="Aldolase class I"/>
    <property type="match status" value="1"/>
</dbReference>
<dbReference type="Pfam" id="PF06969">
    <property type="entry name" value="HemN_C"/>
    <property type="match status" value="1"/>
</dbReference>
<reference evidence="11 12" key="1">
    <citation type="journal article" date="2015" name="PeerJ">
        <title>First genomic representation of candidate bacterial phylum KSB3 points to enhanced environmental sensing as a trigger of wastewater bulking.</title>
        <authorList>
            <person name="Sekiguchi Y."/>
            <person name="Ohashi A."/>
            <person name="Parks D.H."/>
            <person name="Yamauchi T."/>
            <person name="Tyson G.W."/>
            <person name="Hugenholtz P."/>
        </authorList>
    </citation>
    <scope>NUCLEOTIDE SEQUENCE [LARGE SCALE GENOMIC DNA]</scope>
</reference>
<protein>
    <recommendedName>
        <fullName evidence="2 9">Heme chaperone HemW</fullName>
    </recommendedName>
</protein>
<dbReference type="PANTHER" id="PTHR13932:SF5">
    <property type="entry name" value="RADICAL S-ADENOSYL METHIONINE DOMAIN-CONTAINING PROTEIN 1, MITOCHONDRIAL"/>
    <property type="match status" value="1"/>
</dbReference>
<dbReference type="Pfam" id="PF04055">
    <property type="entry name" value="Radical_SAM"/>
    <property type="match status" value="1"/>
</dbReference>
<dbReference type="PANTHER" id="PTHR13932">
    <property type="entry name" value="COPROPORPHYRINIGEN III OXIDASE"/>
    <property type="match status" value="1"/>
</dbReference>
<comment type="similarity">
    <text evidence="1">Belongs to the anaerobic coproporphyrinogen-III oxidase family. HemW subfamily.</text>
</comment>
<sequence>MMPIGIYLHIPFCVKKCAYCDFVSYAGKEEIITPYFDALSQELAWYVQRHLFDDYRPLTLYVGGGTPSLTTPALVRFIQNTEKVWAFDTLQERTIEVNPGTITDSQLPQLRQAGFNRISIGVQSLHNRELEILGRIHTSQEAVSCFQAAREAGFENINLDLIFGIPTSDLASWQATLEQVICLNPEHLSLYNLTIEKETPFWVLQQQGKLVLPDEETQLAMYQTGITLLTQAGYEHYEISNFARPGCRSQHNQIYWRNEEYLGLGAGATSYIRGCRYTNTPAVEDYIVCATADHAPYPATVVTIEKLDFAATIGETIMMNLRLIEGIDLTAFSRRFGIALEEFHVNTLDKLYDLNLIERYKNHIRLTFRGVLLSNEVFQEFLL</sequence>
<dbReference type="STRING" id="1499967.U27_06993"/>
<name>A0A081C601_VECG1</name>
<keyword evidence="4 9" id="KW-0949">S-adenosyl-L-methionine</keyword>
<dbReference type="InterPro" id="IPR007197">
    <property type="entry name" value="rSAM"/>
</dbReference>
<keyword evidence="9" id="KW-0004">4Fe-4S</keyword>
<evidence type="ECO:0000313" key="12">
    <source>
        <dbReference type="Proteomes" id="UP000030661"/>
    </source>
</evidence>
<dbReference type="SFLD" id="SFLDF00562">
    <property type="entry name" value="HemN-like__clustered_with_heat"/>
    <property type="match status" value="1"/>
</dbReference>
<evidence type="ECO:0000256" key="6">
    <source>
        <dbReference type="ARBA" id="ARBA00023004"/>
    </source>
</evidence>
<dbReference type="InterPro" id="IPR006638">
    <property type="entry name" value="Elp3/MiaA/NifB-like_rSAM"/>
</dbReference>
<keyword evidence="9" id="KW-0963">Cytoplasm</keyword>
<evidence type="ECO:0000259" key="10">
    <source>
        <dbReference type="PROSITE" id="PS51918"/>
    </source>
</evidence>
<keyword evidence="7 9" id="KW-0411">Iron-sulfur</keyword>
<dbReference type="GO" id="GO:0005737">
    <property type="term" value="C:cytoplasm"/>
    <property type="evidence" value="ECO:0007669"/>
    <property type="project" value="UniProtKB-SubCell"/>
</dbReference>
<organism evidence="11 12">
    <name type="scientific">Vecturithrix granuli</name>
    <dbReference type="NCBI Taxonomy" id="1499967"/>
    <lineage>
        <taxon>Bacteria</taxon>
        <taxon>Candidatus Moduliflexota</taxon>
        <taxon>Candidatus Vecturitrichia</taxon>
        <taxon>Candidatus Vecturitrichales</taxon>
        <taxon>Candidatus Vecturitrichaceae</taxon>
        <taxon>Candidatus Vecturithrix</taxon>
    </lineage>
</organism>
<evidence type="ECO:0000256" key="1">
    <source>
        <dbReference type="ARBA" id="ARBA00006100"/>
    </source>
</evidence>
<dbReference type="SFLD" id="SFLDS00029">
    <property type="entry name" value="Radical_SAM"/>
    <property type="match status" value="1"/>
</dbReference>
<evidence type="ECO:0000256" key="7">
    <source>
        <dbReference type="ARBA" id="ARBA00023014"/>
    </source>
</evidence>
<dbReference type="SFLD" id="SFLDG01065">
    <property type="entry name" value="anaerobic_coproporphyrinogen-I"/>
    <property type="match status" value="1"/>
</dbReference>
<keyword evidence="3 9" id="KW-0349">Heme</keyword>
<dbReference type="InterPro" id="IPR034505">
    <property type="entry name" value="Coproporphyrinogen-III_oxidase"/>
</dbReference>
<evidence type="ECO:0000256" key="3">
    <source>
        <dbReference type="ARBA" id="ARBA00022617"/>
    </source>
</evidence>
<proteinExistence type="inferred from homology"/>
<dbReference type="AlphaFoldDB" id="A0A081C601"/>
<dbReference type="InterPro" id="IPR010723">
    <property type="entry name" value="HemN_C"/>
</dbReference>
<keyword evidence="6 9" id="KW-0408">Iron</keyword>
<accession>A0A081C601</accession>
<dbReference type="Proteomes" id="UP000030661">
    <property type="component" value="Unassembled WGS sequence"/>
</dbReference>
<dbReference type="NCBIfam" id="TIGR00539">
    <property type="entry name" value="hemN_rel"/>
    <property type="match status" value="1"/>
</dbReference>
<dbReference type="SFLD" id="SFLDG01082">
    <property type="entry name" value="B12-binding_domain_containing"/>
    <property type="match status" value="1"/>
</dbReference>
<comment type="subcellular location">
    <subcellularLocation>
        <location evidence="9">Cytoplasm</location>
    </subcellularLocation>
</comment>
<dbReference type="InterPro" id="IPR013785">
    <property type="entry name" value="Aldolase_TIM"/>
</dbReference>
<feature type="domain" description="Radical SAM core" evidence="10">
    <location>
        <begin position="1"/>
        <end position="235"/>
    </location>
</feature>
<dbReference type="HOGENOM" id="CLU_027579_1_1_0"/>
<keyword evidence="8 9" id="KW-0143">Chaperone</keyword>
<dbReference type="InterPro" id="IPR004559">
    <property type="entry name" value="HemW-like"/>
</dbReference>
<evidence type="ECO:0000256" key="2">
    <source>
        <dbReference type="ARBA" id="ARBA00017228"/>
    </source>
</evidence>
<dbReference type="SFLD" id="SFLDF00288">
    <property type="entry name" value="HemN-like__clustered_with_nucl"/>
    <property type="match status" value="1"/>
</dbReference>
<dbReference type="SMART" id="SM00729">
    <property type="entry name" value="Elp3"/>
    <property type="match status" value="1"/>
</dbReference>
<dbReference type="GO" id="GO:0051539">
    <property type="term" value="F:4 iron, 4 sulfur cluster binding"/>
    <property type="evidence" value="ECO:0007669"/>
    <property type="project" value="UniProtKB-UniRule"/>
</dbReference>
<evidence type="ECO:0000256" key="4">
    <source>
        <dbReference type="ARBA" id="ARBA00022691"/>
    </source>
</evidence>
<keyword evidence="12" id="KW-1185">Reference proteome</keyword>
<dbReference type="InterPro" id="IPR058240">
    <property type="entry name" value="rSAM_sf"/>
</dbReference>
<comment type="function">
    <text evidence="9">Probably acts as a heme chaperone, transferring heme to an unknown acceptor. Binds one molecule of heme per monomer, possibly covalently. Binds 1 [4Fe-4S] cluster. The cluster is coordinated with 3 cysteines and an exchangeable S-adenosyl-L-methionine.</text>
</comment>
<evidence type="ECO:0000256" key="9">
    <source>
        <dbReference type="RuleBase" id="RU364116"/>
    </source>
</evidence>
<gene>
    <name evidence="11" type="ORF">U27_06993</name>
</gene>
<evidence type="ECO:0000256" key="5">
    <source>
        <dbReference type="ARBA" id="ARBA00022723"/>
    </source>
</evidence>
<evidence type="ECO:0000256" key="8">
    <source>
        <dbReference type="ARBA" id="ARBA00023186"/>
    </source>
</evidence>
<dbReference type="GO" id="GO:0046872">
    <property type="term" value="F:metal ion binding"/>
    <property type="evidence" value="ECO:0007669"/>
    <property type="project" value="UniProtKB-UniRule"/>
</dbReference>